<evidence type="ECO:0000256" key="1">
    <source>
        <dbReference type="SAM" id="MobiDB-lite"/>
    </source>
</evidence>
<evidence type="ECO:0000256" key="2">
    <source>
        <dbReference type="SAM" id="Phobius"/>
    </source>
</evidence>
<keyword evidence="2" id="KW-0472">Membrane</keyword>
<dbReference type="EMBL" id="DS995707">
    <property type="protein sequence ID" value="EEQ34735.1"/>
    <property type="molecule type" value="Genomic_DNA"/>
</dbReference>
<proteinExistence type="predicted"/>
<feature type="compositionally biased region" description="Polar residues" evidence="1">
    <location>
        <begin position="240"/>
        <end position="251"/>
    </location>
</feature>
<feature type="region of interest" description="Disordered" evidence="1">
    <location>
        <begin position="289"/>
        <end position="359"/>
    </location>
</feature>
<dbReference type="GeneID" id="9225170"/>
<evidence type="ECO:0000313" key="4">
    <source>
        <dbReference type="Proteomes" id="UP000002035"/>
    </source>
</evidence>
<accession>C5FYY7</accession>
<dbReference type="AlphaFoldDB" id="C5FYY7"/>
<dbReference type="RefSeq" id="XP_002843771.1">
    <property type="nucleotide sequence ID" value="XM_002843725.1"/>
</dbReference>
<sequence length="384" mass="41135">MTDRGLRFRRHETDCEKGMQFYACSKGLFRGCCAVDPCNTGECPDNAKSPSSPTTSRQTSRATQTQSPTLHSTSTSRTTTSHTTIASKTKTSLSITSMVSTASTITTLTISSPPTTATETVSTAIPQPTIIHLGPSRGAFIGGIVGAVVVALLLCCSACFWLLIRRRRKKAGKWEGTRAMILCRRKKEATTIVASPSSEKPQDHGPCGELDGSKYRAEMFAPSDVSTLTASPRTCGDSPSIGSSTTVSPSTQSIAWSNEKIATQSAMSTPLRGFGSVSTMAQGNAINTIPELPATNSPQLPAPREPDSSSSATSSLRPPHLPPSMSPFSREGVQLTVTTPEGIVLRPNLHDSPAQQHQQYQELEAPLHVMSFMEYSDRKRNKET</sequence>
<feature type="transmembrane region" description="Helical" evidence="2">
    <location>
        <begin position="139"/>
        <end position="164"/>
    </location>
</feature>
<dbReference type="HOGENOM" id="CLU_062299_0_0_1"/>
<dbReference type="VEuPathDB" id="FungiDB:MCYG_07554"/>
<keyword evidence="2" id="KW-0812">Transmembrane</keyword>
<dbReference type="eggNOG" id="ENOG502SBXC">
    <property type="taxonomic scope" value="Eukaryota"/>
</dbReference>
<protein>
    <submittedName>
        <fullName evidence="3">Uncharacterized protein</fullName>
    </submittedName>
</protein>
<evidence type="ECO:0000313" key="3">
    <source>
        <dbReference type="EMBL" id="EEQ34735.1"/>
    </source>
</evidence>
<reference evidence="4" key="1">
    <citation type="journal article" date="2012" name="MBio">
        <title>Comparative genome analysis of Trichophyton rubrum and related dermatophytes reveals candidate genes involved in infection.</title>
        <authorList>
            <person name="Martinez D.A."/>
            <person name="Oliver B.G."/>
            <person name="Graeser Y."/>
            <person name="Goldberg J.M."/>
            <person name="Li W."/>
            <person name="Martinez-Rossi N.M."/>
            <person name="Monod M."/>
            <person name="Shelest E."/>
            <person name="Barton R.C."/>
            <person name="Birch E."/>
            <person name="Brakhage A.A."/>
            <person name="Chen Z."/>
            <person name="Gurr S.J."/>
            <person name="Heiman D."/>
            <person name="Heitman J."/>
            <person name="Kosti I."/>
            <person name="Rossi A."/>
            <person name="Saif S."/>
            <person name="Samalova M."/>
            <person name="Saunders C.W."/>
            <person name="Shea T."/>
            <person name="Summerbell R.C."/>
            <person name="Xu J."/>
            <person name="Young S."/>
            <person name="Zeng Q."/>
            <person name="Birren B.W."/>
            <person name="Cuomo C.A."/>
            <person name="White T.C."/>
        </authorList>
    </citation>
    <scope>NUCLEOTIDE SEQUENCE [LARGE SCALE GENOMIC DNA]</scope>
    <source>
        <strain evidence="4">ATCC MYA-4605 / CBS 113480</strain>
    </source>
</reference>
<organism evidence="3 4">
    <name type="scientific">Arthroderma otae (strain ATCC MYA-4605 / CBS 113480)</name>
    <name type="common">Microsporum canis</name>
    <dbReference type="NCBI Taxonomy" id="554155"/>
    <lineage>
        <taxon>Eukaryota</taxon>
        <taxon>Fungi</taxon>
        <taxon>Dikarya</taxon>
        <taxon>Ascomycota</taxon>
        <taxon>Pezizomycotina</taxon>
        <taxon>Eurotiomycetes</taxon>
        <taxon>Eurotiomycetidae</taxon>
        <taxon>Onygenales</taxon>
        <taxon>Arthrodermataceae</taxon>
        <taxon>Microsporum</taxon>
    </lineage>
</organism>
<keyword evidence="4" id="KW-1185">Reference proteome</keyword>
<gene>
    <name evidence="3" type="ORF">MCYG_07554</name>
</gene>
<dbReference type="OrthoDB" id="4174183at2759"/>
<name>C5FYY7_ARTOC</name>
<dbReference type="STRING" id="554155.C5FYY7"/>
<feature type="compositionally biased region" description="Low complexity" evidence="1">
    <location>
        <begin position="49"/>
        <end position="85"/>
    </location>
</feature>
<feature type="region of interest" description="Disordered" evidence="1">
    <location>
        <begin position="226"/>
        <end position="251"/>
    </location>
</feature>
<dbReference type="OMA" id="YAGCCAM"/>
<dbReference type="Proteomes" id="UP000002035">
    <property type="component" value="Unassembled WGS sequence"/>
</dbReference>
<feature type="region of interest" description="Disordered" evidence="1">
    <location>
        <begin position="43"/>
        <end position="85"/>
    </location>
</feature>
<keyword evidence="2" id="KW-1133">Transmembrane helix</keyword>